<proteinExistence type="predicted"/>
<organism evidence="11 12">
    <name type="scientific">Shewanella pealeana (strain ATCC 700345 / ANG-SQ1)</name>
    <dbReference type="NCBI Taxonomy" id="398579"/>
    <lineage>
        <taxon>Bacteria</taxon>
        <taxon>Pseudomonadati</taxon>
        <taxon>Pseudomonadota</taxon>
        <taxon>Gammaproteobacteria</taxon>
        <taxon>Alteromonadales</taxon>
        <taxon>Shewanellaceae</taxon>
        <taxon>Shewanella</taxon>
    </lineage>
</organism>
<dbReference type="GO" id="GO:0000155">
    <property type="term" value="F:phosphorelay sensor kinase activity"/>
    <property type="evidence" value="ECO:0007669"/>
    <property type="project" value="InterPro"/>
</dbReference>
<dbReference type="Gene3D" id="2.130.10.10">
    <property type="entry name" value="YVTN repeat-like/Quinoprotein amine dehydrogenase"/>
    <property type="match status" value="3"/>
</dbReference>
<dbReference type="InterPro" id="IPR013783">
    <property type="entry name" value="Ig-like_fold"/>
</dbReference>
<evidence type="ECO:0000313" key="11">
    <source>
        <dbReference type="EMBL" id="ABV87618.1"/>
    </source>
</evidence>
<dbReference type="EMBL" id="CP000851">
    <property type="protein sequence ID" value="ABV87618.1"/>
    <property type="molecule type" value="Genomic_DNA"/>
</dbReference>
<dbReference type="HOGENOM" id="CLU_000445_28_2_6"/>
<keyword evidence="8" id="KW-0902">Two-component regulatory system</keyword>
<dbReference type="PROSITE" id="PS50109">
    <property type="entry name" value="HIS_KIN"/>
    <property type="match status" value="1"/>
</dbReference>
<evidence type="ECO:0000256" key="5">
    <source>
        <dbReference type="ARBA" id="ARBA00022741"/>
    </source>
</evidence>
<dbReference type="SMART" id="SM00387">
    <property type="entry name" value="HATPase_c"/>
    <property type="match status" value="1"/>
</dbReference>
<dbReference type="eggNOG" id="COG3292">
    <property type="taxonomic scope" value="Bacteria"/>
</dbReference>
<evidence type="ECO:0000256" key="4">
    <source>
        <dbReference type="ARBA" id="ARBA00022679"/>
    </source>
</evidence>
<sequence>MLRGYLLILIKPLLSVCVTDNERVYLYIILNRIRSSFTYILTVTSIVAICLIPKLGHAFSSLETSRIGLSSGLEEDIILALLIDHQDFMWVGTKNGLFVYDGYQVQKHIPQPSAPNSLSALDIRNIYQSSDHTIWVSTNSGGLNKYVPQSNTFVHYRHQSEQQNSISNDSVYDVVEGPDGHLWIATQIGLNRLNRSTGEITRFYHEASDPTSLPNDYVYRLFLDSKQRLWLGTIGAGLAYWDSAEQAFIRVPLPAGGHDDIFAITEDTSQNLWIGSRNGLLKMGPQRDNVEQIYLTPSSAQQPLIIKLHLTQKNTLAIGTSGYGLMILDLTNNQLVSEYKKPQAAKGTATSIVENSQGTLFVGTWGAGIQRIEPKVPYVSLITKPDNKALPAIRNISALYTDQTNNKTWVGTSGTGLHWLDQDSGQILKVQSPLAQHLVEGVHSITQLSNGQLYVGTSQGLWQLSAQGETLAFFRHEPTNPNSIGKGYVRVIEPALDGNLWIGVGGTGLHHFNPSTGKFTAYRHQSNNKESISGNYITSLLVNGDEIWVGTRSSGLNRCQTRNWRCQRFKPNSELEQPLSHFYITDLAIDSKQQIWVGTDGGGLSKVVFDSDNKVEAFQAVSKHLGFVGQSIISITPESDGNLWLTTKKGISFFNPSRQTAFNLGDDQLFHVGSFSQNARSQSSEYSYFGAINGVIRIERNRVITPELPAPIKFTKIEHESLPIPLMNIGIASDLELALPWGEVLTLEFSLLDFSEKSHDYEYRLTPSSPWQSLNNRKHMTFFNLDPGFHPLEVRGKGNNGQWSEPAKLNVQIVPPWWMKTWVRIAFIFVIILMFIAFHKMRIARWKKHSARLQALQEQKQIALDDVKSREQQLSTAYQGLRSLATQIQNAKEEERKSISRELHDQFGQTLTATKINLQLYKKFNYQEQERIDSAISITHTMIQQMRAISFNLRPALLDDEGLVAGVKLQLEKMSALIANPIEFSVSSDFPIVNQGITINVFRIIQESVNNAIRHADAKQICVSLIYHSEQLLIEIKDDGKGFDVEKAKQNTFSGIHLGLLGMEERVHSLSGKLMLHSSVTNGSIIKVVIPNV</sequence>
<keyword evidence="12" id="KW-1185">Reference proteome</keyword>
<evidence type="ECO:0000256" key="8">
    <source>
        <dbReference type="ARBA" id="ARBA00023012"/>
    </source>
</evidence>
<feature type="domain" description="Histidine kinase" evidence="10">
    <location>
        <begin position="1003"/>
        <end position="1093"/>
    </location>
</feature>
<dbReference type="InterPro" id="IPR005467">
    <property type="entry name" value="His_kinase_dom"/>
</dbReference>
<dbReference type="GO" id="GO:0016020">
    <property type="term" value="C:membrane"/>
    <property type="evidence" value="ECO:0007669"/>
    <property type="project" value="InterPro"/>
</dbReference>
<dbReference type="InterPro" id="IPR036890">
    <property type="entry name" value="HATPase_C_sf"/>
</dbReference>
<accession>A8H4Y1</accession>
<dbReference type="Proteomes" id="UP000002608">
    <property type="component" value="Chromosome"/>
</dbReference>
<evidence type="ECO:0000256" key="7">
    <source>
        <dbReference type="ARBA" id="ARBA00022840"/>
    </source>
</evidence>
<dbReference type="Gene3D" id="2.60.40.10">
    <property type="entry name" value="Immunoglobulins"/>
    <property type="match status" value="1"/>
</dbReference>
<evidence type="ECO:0000256" key="6">
    <source>
        <dbReference type="ARBA" id="ARBA00022777"/>
    </source>
</evidence>
<evidence type="ECO:0000256" key="1">
    <source>
        <dbReference type="ARBA" id="ARBA00000085"/>
    </source>
</evidence>
<reference evidence="11 12" key="1">
    <citation type="submission" date="2007-10" db="EMBL/GenBank/DDBJ databases">
        <title>Complete sequence of Shewanella pealeana ATCC 700345.</title>
        <authorList>
            <consortium name="US DOE Joint Genome Institute"/>
            <person name="Copeland A."/>
            <person name="Lucas S."/>
            <person name="Lapidus A."/>
            <person name="Barry K."/>
            <person name="Glavina del Rio T."/>
            <person name="Dalin E."/>
            <person name="Tice H."/>
            <person name="Pitluck S."/>
            <person name="Chertkov O."/>
            <person name="Brettin T."/>
            <person name="Bruce D."/>
            <person name="Detter J.C."/>
            <person name="Han C."/>
            <person name="Schmutz J."/>
            <person name="Larimer F."/>
            <person name="Land M."/>
            <person name="Hauser L."/>
            <person name="Kyrpides N."/>
            <person name="Kim E."/>
            <person name="Zhao J.-S.Z."/>
            <person name="Manno D."/>
            <person name="Hawari J."/>
            <person name="Richardson P."/>
        </authorList>
    </citation>
    <scope>NUCLEOTIDE SEQUENCE [LARGE SCALE GENOMIC DNA]</scope>
    <source>
        <strain evidence="12">ATCC 700345 / ANG-SQ1</strain>
    </source>
</reference>
<evidence type="ECO:0000256" key="9">
    <source>
        <dbReference type="SAM" id="Phobius"/>
    </source>
</evidence>
<keyword evidence="4" id="KW-0808">Transferase</keyword>
<dbReference type="InterPro" id="IPR015943">
    <property type="entry name" value="WD40/YVTN_repeat-like_dom_sf"/>
</dbReference>
<dbReference type="PANTHER" id="PTHR24421:SF10">
    <property type="entry name" value="NITRATE_NITRITE SENSOR PROTEIN NARQ"/>
    <property type="match status" value="1"/>
</dbReference>
<protein>
    <recommendedName>
        <fullName evidence="2">histidine kinase</fullName>
        <ecNumber evidence="2">2.7.13.3</ecNumber>
    </recommendedName>
</protein>
<dbReference type="Pfam" id="PF02518">
    <property type="entry name" value="HATPase_c"/>
    <property type="match status" value="1"/>
</dbReference>
<evidence type="ECO:0000259" key="10">
    <source>
        <dbReference type="PROSITE" id="PS50109"/>
    </source>
</evidence>
<dbReference type="InterPro" id="IPR050482">
    <property type="entry name" value="Sensor_HK_TwoCompSys"/>
</dbReference>
<dbReference type="InterPro" id="IPR011110">
    <property type="entry name" value="Reg_prop"/>
</dbReference>
<evidence type="ECO:0000256" key="2">
    <source>
        <dbReference type="ARBA" id="ARBA00012438"/>
    </source>
</evidence>
<dbReference type="GO" id="GO:0005524">
    <property type="term" value="F:ATP binding"/>
    <property type="evidence" value="ECO:0007669"/>
    <property type="project" value="UniProtKB-KW"/>
</dbReference>
<keyword evidence="9" id="KW-0472">Membrane</keyword>
<dbReference type="Pfam" id="PF07730">
    <property type="entry name" value="HisKA_3"/>
    <property type="match status" value="1"/>
</dbReference>
<comment type="catalytic activity">
    <reaction evidence="1">
        <text>ATP + protein L-histidine = ADP + protein N-phospho-L-histidine.</text>
        <dbReference type="EC" id="2.7.13.3"/>
    </reaction>
</comment>
<dbReference type="Gene3D" id="1.20.5.1930">
    <property type="match status" value="1"/>
</dbReference>
<keyword evidence="7" id="KW-0067">ATP-binding</keyword>
<dbReference type="InterPro" id="IPR003594">
    <property type="entry name" value="HATPase_dom"/>
</dbReference>
<dbReference type="InterPro" id="IPR011712">
    <property type="entry name" value="Sig_transdc_His_kin_sub3_dim/P"/>
</dbReference>
<evidence type="ECO:0000256" key="3">
    <source>
        <dbReference type="ARBA" id="ARBA00022553"/>
    </source>
</evidence>
<name>A8H4Y1_SHEPA</name>
<evidence type="ECO:0000313" key="12">
    <source>
        <dbReference type="Proteomes" id="UP000002608"/>
    </source>
</evidence>
<dbReference type="Pfam" id="PF07494">
    <property type="entry name" value="Reg_prop"/>
    <property type="match status" value="2"/>
</dbReference>
<keyword evidence="6 11" id="KW-0418">Kinase</keyword>
<keyword evidence="9" id="KW-1133">Transmembrane helix</keyword>
<dbReference type="PANTHER" id="PTHR24421">
    <property type="entry name" value="NITRATE/NITRITE SENSOR PROTEIN NARX-RELATED"/>
    <property type="match status" value="1"/>
</dbReference>
<dbReference type="eggNOG" id="COG4585">
    <property type="taxonomic scope" value="Bacteria"/>
</dbReference>
<dbReference type="AlphaFoldDB" id="A8H4Y1"/>
<feature type="transmembrane region" description="Helical" evidence="9">
    <location>
        <begin position="817"/>
        <end position="838"/>
    </location>
</feature>
<dbReference type="InterPro" id="IPR011047">
    <property type="entry name" value="Quinoprotein_ADH-like_sf"/>
</dbReference>
<keyword evidence="9" id="KW-0812">Transmembrane</keyword>
<keyword evidence="5" id="KW-0547">Nucleotide-binding</keyword>
<dbReference type="SUPFAM" id="SSF50998">
    <property type="entry name" value="Quinoprotein alcohol dehydrogenase-like"/>
    <property type="match status" value="1"/>
</dbReference>
<dbReference type="SUPFAM" id="SSF63829">
    <property type="entry name" value="Calcium-dependent phosphotriesterase"/>
    <property type="match status" value="1"/>
</dbReference>
<keyword evidence="3" id="KW-0597">Phosphoprotein</keyword>
<dbReference type="SUPFAM" id="SSF55874">
    <property type="entry name" value="ATPase domain of HSP90 chaperone/DNA topoisomerase II/histidine kinase"/>
    <property type="match status" value="1"/>
</dbReference>
<dbReference type="CDD" id="cd16917">
    <property type="entry name" value="HATPase_UhpB-NarQ-NarX-like"/>
    <property type="match status" value="1"/>
</dbReference>
<dbReference type="STRING" id="398579.Spea_2298"/>
<gene>
    <name evidence="11" type="ordered locus">Spea_2298</name>
</gene>
<dbReference type="KEGG" id="spl:Spea_2298"/>
<dbReference type="GO" id="GO:0046983">
    <property type="term" value="F:protein dimerization activity"/>
    <property type="evidence" value="ECO:0007669"/>
    <property type="project" value="InterPro"/>
</dbReference>
<dbReference type="EC" id="2.7.13.3" evidence="2"/>
<dbReference type="Gene3D" id="3.30.565.10">
    <property type="entry name" value="Histidine kinase-like ATPase, C-terminal domain"/>
    <property type="match status" value="1"/>
</dbReference>